<reference evidence="2 3" key="1">
    <citation type="journal article" date="2011" name="Proc. Natl. Acad. Sci. U.S.A.">
        <title>Evolutionary erosion of yeast sex chromosomes by mating-type switching accidents.</title>
        <authorList>
            <person name="Gordon J.L."/>
            <person name="Armisen D."/>
            <person name="Proux-Wera E."/>
            <person name="Oheigeartaigh S.S."/>
            <person name="Byrne K.P."/>
            <person name="Wolfe K.H."/>
        </authorList>
    </citation>
    <scope>NUCLEOTIDE SEQUENCE [LARGE SCALE GENOMIC DNA]</scope>
    <source>
        <strain evidence="3">ATCC 22294 / BCRC 22015 / CBS 2517 / CECT 1963 / NBRC 1671 / NRRL Y-8276</strain>
    </source>
</reference>
<gene>
    <name evidence="2" type="primary">KAFR0A00110</name>
    <name evidence="2" type="ORF">KAFR_0A00110</name>
</gene>
<protein>
    <submittedName>
        <fullName evidence="2">Uncharacterized protein</fullName>
    </submittedName>
</protein>
<keyword evidence="1" id="KW-0732">Signal</keyword>
<dbReference type="HOGENOM" id="CLU_078040_0_0_1"/>
<sequence length="310" mass="34712">MRSISLFCFAFFTVVALAAFPYYDYIHLGVTTIYAYFQDDKPIAVKVAWWGSFIQSTTNVIQTGIDACEACKDNHEDSASLDCARAVTNLAGTLATNLLSIYVGWHYAGTPNGSLEGADPTALRKRQLRQCESTNGLYDVSCVTDWLFDHYSQPESGKWYPIDNSLTKRDLTQPSIYLKHNETSEVYHLIFNPSSGSTGTLAIAPARIVGNSTLAKRQDLPVYSPLCTGYIALDFCANQSKWGGFYTSGELENELNEIFANDVSGSWRADYYKMYTCEDTCDTQDWEVSFRLYYASVGKFLHWTKCDTGS</sequence>
<dbReference type="InParanoid" id="H2AM49"/>
<feature type="chain" id="PRO_5003559748" evidence="1">
    <location>
        <begin position="19"/>
        <end position="310"/>
    </location>
</feature>
<keyword evidence="3" id="KW-1185">Reference proteome</keyword>
<dbReference type="EMBL" id="HE650821">
    <property type="protein sequence ID" value="CCF55449.1"/>
    <property type="molecule type" value="Genomic_DNA"/>
</dbReference>
<feature type="signal peptide" evidence="1">
    <location>
        <begin position="1"/>
        <end position="18"/>
    </location>
</feature>
<dbReference type="GeneID" id="13886079"/>
<dbReference type="AlphaFoldDB" id="H2AM49"/>
<accession>H2AM49</accession>
<proteinExistence type="predicted"/>
<dbReference type="OrthoDB" id="4068483at2759"/>
<dbReference type="TCDB" id="1.C.6.1.3">
    <property type="family name" value="the yeast killer toxin k1 (ykt-k1) family"/>
</dbReference>
<name>H2AM49_KAZAF</name>
<dbReference type="RefSeq" id="XP_003954584.1">
    <property type="nucleotide sequence ID" value="XM_003954535.1"/>
</dbReference>
<evidence type="ECO:0000313" key="2">
    <source>
        <dbReference type="EMBL" id="CCF55449.1"/>
    </source>
</evidence>
<dbReference type="eggNOG" id="ENOG502S3A3">
    <property type="taxonomic scope" value="Eukaryota"/>
</dbReference>
<dbReference type="Proteomes" id="UP000005220">
    <property type="component" value="Chromosome 1"/>
</dbReference>
<organism evidence="2 3">
    <name type="scientific">Kazachstania africana (strain ATCC 22294 / BCRC 22015 / CBS 2517 / CECT 1963 / NBRC 1671 / NRRL Y-8276)</name>
    <name type="common">Yeast</name>
    <name type="synonym">Kluyveromyces africanus</name>
    <dbReference type="NCBI Taxonomy" id="1071382"/>
    <lineage>
        <taxon>Eukaryota</taxon>
        <taxon>Fungi</taxon>
        <taxon>Dikarya</taxon>
        <taxon>Ascomycota</taxon>
        <taxon>Saccharomycotina</taxon>
        <taxon>Saccharomycetes</taxon>
        <taxon>Saccharomycetales</taxon>
        <taxon>Saccharomycetaceae</taxon>
        <taxon>Kazachstania</taxon>
    </lineage>
</organism>
<dbReference type="KEGG" id="kaf:KAFR_0A00110"/>
<evidence type="ECO:0000313" key="3">
    <source>
        <dbReference type="Proteomes" id="UP000005220"/>
    </source>
</evidence>
<evidence type="ECO:0000256" key="1">
    <source>
        <dbReference type="SAM" id="SignalP"/>
    </source>
</evidence>